<dbReference type="EMBL" id="GL438827">
    <property type="protein sequence ID" value="EFN68252.1"/>
    <property type="molecule type" value="Genomic_DNA"/>
</dbReference>
<name>E2AE19_CAMFO</name>
<proteinExistence type="predicted"/>
<organism evidence="3">
    <name type="scientific">Camponotus floridanus</name>
    <name type="common">Florida carpenter ant</name>
    <dbReference type="NCBI Taxonomy" id="104421"/>
    <lineage>
        <taxon>Eukaryota</taxon>
        <taxon>Metazoa</taxon>
        <taxon>Ecdysozoa</taxon>
        <taxon>Arthropoda</taxon>
        <taxon>Hexapoda</taxon>
        <taxon>Insecta</taxon>
        <taxon>Pterygota</taxon>
        <taxon>Neoptera</taxon>
        <taxon>Endopterygota</taxon>
        <taxon>Hymenoptera</taxon>
        <taxon>Apocrita</taxon>
        <taxon>Aculeata</taxon>
        <taxon>Formicoidea</taxon>
        <taxon>Formicidae</taxon>
        <taxon>Formicinae</taxon>
        <taxon>Camponotus</taxon>
    </lineage>
</organism>
<gene>
    <name evidence="2" type="ORF">EAG_13163</name>
</gene>
<keyword evidence="3" id="KW-1185">Reference proteome</keyword>
<evidence type="ECO:0000313" key="2">
    <source>
        <dbReference type="EMBL" id="EFN68252.1"/>
    </source>
</evidence>
<feature type="compositionally biased region" description="Basic and acidic residues" evidence="1">
    <location>
        <begin position="220"/>
        <end position="230"/>
    </location>
</feature>
<evidence type="ECO:0000313" key="3">
    <source>
        <dbReference type="Proteomes" id="UP000000311"/>
    </source>
</evidence>
<feature type="compositionally biased region" description="Low complexity" evidence="1">
    <location>
        <begin position="162"/>
        <end position="193"/>
    </location>
</feature>
<evidence type="ECO:0000256" key="1">
    <source>
        <dbReference type="SAM" id="MobiDB-lite"/>
    </source>
</evidence>
<protein>
    <submittedName>
        <fullName evidence="2">Uncharacterized protein</fullName>
    </submittedName>
</protein>
<dbReference type="AlphaFoldDB" id="E2AE19"/>
<dbReference type="InParanoid" id="E2AE19"/>
<reference evidence="2 3" key="1">
    <citation type="journal article" date="2010" name="Science">
        <title>Genomic comparison of the ants Camponotus floridanus and Harpegnathos saltator.</title>
        <authorList>
            <person name="Bonasio R."/>
            <person name="Zhang G."/>
            <person name="Ye C."/>
            <person name="Mutti N.S."/>
            <person name="Fang X."/>
            <person name="Qin N."/>
            <person name="Donahue G."/>
            <person name="Yang P."/>
            <person name="Li Q."/>
            <person name="Li C."/>
            <person name="Zhang P."/>
            <person name="Huang Z."/>
            <person name="Berger S.L."/>
            <person name="Reinberg D."/>
            <person name="Wang J."/>
            <person name="Liebig J."/>
        </authorList>
    </citation>
    <scope>NUCLEOTIDE SEQUENCE [LARGE SCALE GENOMIC DNA]</scope>
    <source>
        <strain evidence="3">C129</strain>
    </source>
</reference>
<sequence length="259" mass="28923">MSDWRDLFLGTMRSAALTNRRGGKNMLTTRKARGGNEYRKSAPIQITKKKGNIRTGCLYSLSIYTRVHILNEKSKCKDTNFEENQISTNANCGPLCRERTFFAKLSKMRALRSFGFTRQLEVLLARKFSKVRRDEQTRFAETSTESIPELLRGPYRNSNDGTRNSPSRTATASATTSAVTRRPPRARSPSAISARDRPRATLSKGLADRDDRGATSGEGAAERGHGKERGQAAAYEDDTFLVLRPIIDEKREESPVGTV</sequence>
<dbReference type="Proteomes" id="UP000000311">
    <property type="component" value="Unassembled WGS sequence"/>
</dbReference>
<feature type="region of interest" description="Disordered" evidence="1">
    <location>
        <begin position="134"/>
        <end position="240"/>
    </location>
</feature>
<accession>E2AE19</accession>